<gene>
    <name evidence="4" type="ORF">F8A88_05290</name>
</gene>
<evidence type="ECO:0000256" key="2">
    <source>
        <dbReference type="ARBA" id="ARBA00023134"/>
    </source>
</evidence>
<dbReference type="Gene3D" id="3.40.50.300">
    <property type="entry name" value="P-loop containing nucleotide triphosphate hydrolases"/>
    <property type="match status" value="1"/>
</dbReference>
<proteinExistence type="predicted"/>
<dbReference type="Proteomes" id="UP000438699">
    <property type="component" value="Unassembled WGS sequence"/>
</dbReference>
<dbReference type="EMBL" id="WAIE01000001">
    <property type="protein sequence ID" value="KAB1443654.1"/>
    <property type="molecule type" value="Genomic_DNA"/>
</dbReference>
<organism evidence="4 5">
    <name type="scientific">Pseudodesulfovibrio senegalensis</name>
    <dbReference type="NCBI Taxonomy" id="1721087"/>
    <lineage>
        <taxon>Bacteria</taxon>
        <taxon>Pseudomonadati</taxon>
        <taxon>Thermodesulfobacteriota</taxon>
        <taxon>Desulfovibrionia</taxon>
        <taxon>Desulfovibrionales</taxon>
        <taxon>Desulfovibrionaceae</taxon>
    </lineage>
</organism>
<dbReference type="Pfam" id="PF00448">
    <property type="entry name" value="SRP54"/>
    <property type="match status" value="1"/>
</dbReference>
<evidence type="ECO:0000313" key="4">
    <source>
        <dbReference type="EMBL" id="KAB1443654.1"/>
    </source>
</evidence>
<evidence type="ECO:0000313" key="5">
    <source>
        <dbReference type="Proteomes" id="UP000438699"/>
    </source>
</evidence>
<keyword evidence="4" id="KW-0966">Cell projection</keyword>
<dbReference type="AlphaFoldDB" id="A0A6N6N6F3"/>
<accession>A0A6N6N6F3</accession>
<keyword evidence="4" id="KW-0969">Cilium</keyword>
<keyword evidence="1" id="KW-0547">Nucleotide-binding</keyword>
<evidence type="ECO:0000256" key="1">
    <source>
        <dbReference type="ARBA" id="ARBA00022741"/>
    </source>
</evidence>
<sequence>MRMKTFRAPTQTVAYEMIKAELGEDAVILSNKSVSENGSKCCEIVAAIDESAPDITAAPTRDDVLDEALQASNGWQQEWGQIKGQIMALLRPQMNLEQLSPRQRLAMEYLEREEVGGEVLFNVFCSLREDGKRSILSVLDTMATTKPLGGKHWQRKVHAFAGPHGSGKTSSLIRVALQEKENNPTANICLVSADGSQGKGRLILKHYAELSGMAHREFITHEDVAALRREAGRFDMVLIDLPGISAQSHLNEWLDVHGLLDWQELAVHLVLNPYFCSRQFEIFMERYKSPKVASVIWTKLDEACTFGAILNTACASGLPISALSYGSGLKNSITPAEKEMIWRMLFMRQLPGSDN</sequence>
<name>A0A6N6N6F3_9BACT</name>
<dbReference type="GO" id="GO:0005525">
    <property type="term" value="F:GTP binding"/>
    <property type="evidence" value="ECO:0007669"/>
    <property type="project" value="UniProtKB-KW"/>
</dbReference>
<protein>
    <submittedName>
        <fullName evidence="4">Flagellar biosynthesis protein FlhF</fullName>
    </submittedName>
</protein>
<dbReference type="InterPro" id="IPR027417">
    <property type="entry name" value="P-loop_NTPase"/>
</dbReference>
<reference evidence="4 5" key="1">
    <citation type="journal article" date="2017" name="Int. J. Syst. Evol. Microbiol.">
        <title>Desulfovibrio senegalensis sp. nov., a mesophilic sulfate reducer isolated from marine sediment.</title>
        <authorList>
            <person name="Thioye A."/>
            <person name="Gam Z.B.A."/>
            <person name="Mbengue M."/>
            <person name="Cayol J.L."/>
            <person name="Joseph-Bartoli M."/>
            <person name="Toure-Kane C."/>
            <person name="Labat M."/>
        </authorList>
    </citation>
    <scope>NUCLEOTIDE SEQUENCE [LARGE SCALE GENOMIC DNA]</scope>
    <source>
        <strain evidence="4 5">DSM 101509</strain>
    </source>
</reference>
<keyword evidence="4" id="KW-0282">Flagellum</keyword>
<feature type="domain" description="SRP54-type proteins GTP-binding" evidence="3">
    <location>
        <begin position="155"/>
        <end position="347"/>
    </location>
</feature>
<dbReference type="SMART" id="SM00962">
    <property type="entry name" value="SRP54"/>
    <property type="match status" value="1"/>
</dbReference>
<dbReference type="GO" id="GO:0006614">
    <property type="term" value="P:SRP-dependent cotranslational protein targeting to membrane"/>
    <property type="evidence" value="ECO:0007669"/>
    <property type="project" value="InterPro"/>
</dbReference>
<dbReference type="SUPFAM" id="SSF52540">
    <property type="entry name" value="P-loop containing nucleoside triphosphate hydrolases"/>
    <property type="match status" value="1"/>
</dbReference>
<comment type="caution">
    <text evidence="4">The sequence shown here is derived from an EMBL/GenBank/DDBJ whole genome shotgun (WGS) entry which is preliminary data.</text>
</comment>
<keyword evidence="5" id="KW-1185">Reference proteome</keyword>
<keyword evidence="2" id="KW-0342">GTP-binding</keyword>
<dbReference type="InterPro" id="IPR000897">
    <property type="entry name" value="SRP54_GTPase_dom"/>
</dbReference>
<dbReference type="RefSeq" id="WP_151150027.1">
    <property type="nucleotide sequence ID" value="NZ_WAIE01000001.1"/>
</dbReference>
<evidence type="ECO:0000259" key="3">
    <source>
        <dbReference type="SMART" id="SM00962"/>
    </source>
</evidence>
<dbReference type="OrthoDB" id="9778554at2"/>